<evidence type="ECO:0000313" key="3">
    <source>
        <dbReference type="Proteomes" id="UP000481153"/>
    </source>
</evidence>
<comment type="caution">
    <text evidence="2">The sequence shown here is derived from an EMBL/GenBank/DDBJ whole genome shotgun (WGS) entry which is preliminary data.</text>
</comment>
<proteinExistence type="predicted"/>
<name>A0A6G0X052_9STRA</name>
<dbReference type="AlphaFoldDB" id="A0A6G0X052"/>
<keyword evidence="3" id="KW-1185">Reference proteome</keyword>
<sequence>MNVASPRRHVRVQLALDQVNGISISRIYEEAMAQNKTKKTGASFDQRIDVILQKTREIAQHLQATSHSKDEEGDECEYDDEEDEEADDNFTIMDDEANASNRFKKQLSRFLNLPRSLSHREIEQVTNQVLQQVNTTPDQSILMHEIGALIDEHVLTPREDDDEDHEEAFSNEDACRHHRDSLSKRRQKDLAHLEIQPLTAVDMAQRRIFKSANKLHSMSVRGNFEESHGALSSKATMRSLFSDNAGSARSLKSLHVSKAEQEALDQAAKEEQWRTQVKEDYIMWLRAKAEAQAAKEKEKAARKENKKKKKPRWLLLYEHGRLQQQHLDEQAKNAK</sequence>
<accession>A0A6G0X052</accession>
<evidence type="ECO:0000313" key="2">
    <source>
        <dbReference type="EMBL" id="KAF0733149.1"/>
    </source>
</evidence>
<protein>
    <submittedName>
        <fullName evidence="2">Uncharacterized protein</fullName>
    </submittedName>
</protein>
<evidence type="ECO:0000256" key="1">
    <source>
        <dbReference type="SAM" id="MobiDB-lite"/>
    </source>
</evidence>
<dbReference type="EMBL" id="VJMJ01000126">
    <property type="protein sequence ID" value="KAF0733149.1"/>
    <property type="molecule type" value="Genomic_DNA"/>
</dbReference>
<dbReference type="Proteomes" id="UP000481153">
    <property type="component" value="Unassembled WGS sequence"/>
</dbReference>
<gene>
    <name evidence="2" type="ORF">Ae201684_009969</name>
</gene>
<dbReference type="VEuPathDB" id="FungiDB:AeMF1_021322"/>
<feature type="compositionally biased region" description="Basic and acidic residues" evidence="1">
    <location>
        <begin position="293"/>
        <end position="303"/>
    </location>
</feature>
<feature type="region of interest" description="Disordered" evidence="1">
    <location>
        <begin position="62"/>
        <end position="84"/>
    </location>
</feature>
<organism evidence="2 3">
    <name type="scientific">Aphanomyces euteiches</name>
    <dbReference type="NCBI Taxonomy" id="100861"/>
    <lineage>
        <taxon>Eukaryota</taxon>
        <taxon>Sar</taxon>
        <taxon>Stramenopiles</taxon>
        <taxon>Oomycota</taxon>
        <taxon>Saprolegniomycetes</taxon>
        <taxon>Saprolegniales</taxon>
        <taxon>Verrucalvaceae</taxon>
        <taxon>Aphanomyces</taxon>
    </lineage>
</organism>
<feature type="compositionally biased region" description="Acidic residues" evidence="1">
    <location>
        <begin position="71"/>
        <end position="84"/>
    </location>
</feature>
<reference evidence="2 3" key="1">
    <citation type="submission" date="2019-07" db="EMBL/GenBank/DDBJ databases">
        <title>Genomics analysis of Aphanomyces spp. identifies a new class of oomycete effector associated with host adaptation.</title>
        <authorList>
            <person name="Gaulin E."/>
        </authorList>
    </citation>
    <scope>NUCLEOTIDE SEQUENCE [LARGE SCALE GENOMIC DNA]</scope>
    <source>
        <strain evidence="2 3">ATCC 201684</strain>
    </source>
</reference>
<feature type="region of interest" description="Disordered" evidence="1">
    <location>
        <begin position="293"/>
        <end position="315"/>
    </location>
</feature>